<reference evidence="1 2" key="1">
    <citation type="submission" date="2016-08" db="EMBL/GenBank/DDBJ databases">
        <title>Genome sequence of Clavibacter michiganensis spp strain CFBP8017.</title>
        <authorList>
            <person name="Thapa S.P."/>
            <person name="Coaker G."/>
            <person name="Jacques M.-A."/>
        </authorList>
    </citation>
    <scope>NUCLEOTIDE SEQUENCE [LARGE SCALE GENOMIC DNA]</scope>
    <source>
        <strain evidence="1">CFBP8017</strain>
    </source>
</reference>
<sequence>MGLVLGVFAVMLLAGAFGAVLVRRFRDGADGR</sequence>
<proteinExistence type="predicted"/>
<protein>
    <submittedName>
        <fullName evidence="1">Uncharacterized protein</fullName>
    </submittedName>
</protein>
<evidence type="ECO:0000313" key="2">
    <source>
        <dbReference type="Proteomes" id="UP000195011"/>
    </source>
</evidence>
<organism evidence="1 2">
    <name type="scientific">Clavibacter michiganensis</name>
    <dbReference type="NCBI Taxonomy" id="28447"/>
    <lineage>
        <taxon>Bacteria</taxon>
        <taxon>Bacillati</taxon>
        <taxon>Actinomycetota</taxon>
        <taxon>Actinomycetes</taxon>
        <taxon>Micrococcales</taxon>
        <taxon>Microbacteriaceae</taxon>
        <taxon>Clavibacter</taxon>
    </lineage>
</organism>
<dbReference type="EMBL" id="MDJY01000051">
    <property type="protein sequence ID" value="OUE21067.1"/>
    <property type="molecule type" value="Genomic_DNA"/>
</dbReference>
<dbReference type="Proteomes" id="UP000195011">
    <property type="component" value="Unassembled WGS sequence"/>
</dbReference>
<evidence type="ECO:0000313" key="1">
    <source>
        <dbReference type="EMBL" id="OUE21067.1"/>
    </source>
</evidence>
<accession>A0A251YA04</accession>
<gene>
    <name evidence="1" type="ORF">BFL36_11125</name>
</gene>
<comment type="caution">
    <text evidence="1">The sequence shown here is derived from an EMBL/GenBank/DDBJ whole genome shotgun (WGS) entry which is preliminary data.</text>
</comment>
<name>A0A251YA04_9MICO</name>
<dbReference type="AlphaFoldDB" id="A0A251YA04"/>